<reference evidence="10" key="1">
    <citation type="submission" date="2017-09" db="EMBL/GenBank/DDBJ databases">
        <title>Depth-based differentiation of microbial function through sediment-hosted aquifers and enrichment of novel symbionts in the deep terrestrial subsurface.</title>
        <authorList>
            <person name="Probst A.J."/>
            <person name="Ladd B."/>
            <person name="Jarett J.K."/>
            <person name="Geller-Mcgrath D.E."/>
            <person name="Sieber C.M.K."/>
            <person name="Emerson J.B."/>
            <person name="Anantharaman K."/>
            <person name="Thomas B.C."/>
            <person name="Malmstrom R."/>
            <person name="Stieglmeier M."/>
            <person name="Klingl A."/>
            <person name="Woyke T."/>
            <person name="Ryan C.M."/>
            <person name="Banfield J.F."/>
        </authorList>
    </citation>
    <scope>NUCLEOTIDE SEQUENCE [LARGE SCALE GENOMIC DNA]</scope>
</reference>
<dbReference type="NCBIfam" id="TIGR00615">
    <property type="entry name" value="recR"/>
    <property type="match status" value="1"/>
</dbReference>
<keyword evidence="4 7" id="KW-0862">Zinc</keyword>
<evidence type="ECO:0000256" key="4">
    <source>
        <dbReference type="ARBA" id="ARBA00022833"/>
    </source>
</evidence>
<dbReference type="AlphaFoldDB" id="A0A2M7TEH8"/>
<dbReference type="InterPro" id="IPR000093">
    <property type="entry name" value="DNA_Rcmb_RecR"/>
</dbReference>
<organism evidence="9 10">
    <name type="scientific">candidate division WWE3 bacterium CG_4_10_14_0_2_um_filter_41_14</name>
    <dbReference type="NCBI Taxonomy" id="1975072"/>
    <lineage>
        <taxon>Bacteria</taxon>
        <taxon>Katanobacteria</taxon>
    </lineage>
</organism>
<dbReference type="HAMAP" id="MF_00017">
    <property type="entry name" value="RecR"/>
    <property type="match status" value="1"/>
</dbReference>
<dbReference type="Pfam" id="PF21176">
    <property type="entry name" value="RecR_HhH"/>
    <property type="match status" value="1"/>
</dbReference>
<accession>A0A2M7TEH8</accession>
<dbReference type="CDD" id="cd01025">
    <property type="entry name" value="TOPRIM_recR"/>
    <property type="match status" value="1"/>
</dbReference>
<comment type="similarity">
    <text evidence="7">Belongs to the RecR family.</text>
</comment>
<evidence type="ECO:0000256" key="1">
    <source>
        <dbReference type="ARBA" id="ARBA00022723"/>
    </source>
</evidence>
<name>A0A2M7TEH8_UNCKA</name>
<evidence type="ECO:0000256" key="5">
    <source>
        <dbReference type="ARBA" id="ARBA00023172"/>
    </source>
</evidence>
<comment type="caution">
    <text evidence="9">The sequence shown here is derived from an EMBL/GenBank/DDBJ whole genome shotgun (WGS) entry which is preliminary data.</text>
</comment>
<evidence type="ECO:0000259" key="8">
    <source>
        <dbReference type="PROSITE" id="PS50880"/>
    </source>
</evidence>
<dbReference type="Pfam" id="PF21175">
    <property type="entry name" value="RecR_C"/>
    <property type="match status" value="1"/>
</dbReference>
<keyword evidence="5 7" id="KW-0233">DNA recombination</keyword>
<evidence type="ECO:0000256" key="6">
    <source>
        <dbReference type="ARBA" id="ARBA00023204"/>
    </source>
</evidence>
<sequence>MKLPSYLEQVIERLSRLPGIGPRSAERLAYYCIRMPKQDVLDLSSAIATLATKARLCEQCFNISEDERCSICEDSTRNPRYVMVVEDPLDVIALEKAGSFTGVYFVLGGVIDPIRGIHEEELHIADLMNRLNTLSRSDEPIEVILATNPSTEGETTALYVKQKITDHPGITNVKITRIARGLPTGADVEYADPLTLKRALEGRGVY</sequence>
<dbReference type="Pfam" id="PF02132">
    <property type="entry name" value="RecR_ZnF"/>
    <property type="match status" value="1"/>
</dbReference>
<proteinExistence type="inferred from homology"/>
<feature type="zinc finger region" description="C4-type" evidence="7">
    <location>
        <begin position="57"/>
        <end position="72"/>
    </location>
</feature>
<dbReference type="SMART" id="SM00493">
    <property type="entry name" value="TOPRIM"/>
    <property type="match status" value="1"/>
</dbReference>
<keyword evidence="1 7" id="KW-0479">Metal-binding</keyword>
<protein>
    <recommendedName>
        <fullName evidence="7">Recombination protein RecR</fullName>
    </recommendedName>
</protein>
<dbReference type="GO" id="GO:0006310">
    <property type="term" value="P:DNA recombination"/>
    <property type="evidence" value="ECO:0007669"/>
    <property type="project" value="UniProtKB-UniRule"/>
</dbReference>
<comment type="function">
    <text evidence="7">May play a role in DNA repair. It seems to be involved in an RecBC-independent recombinational process of DNA repair. It may act with RecF and RecO.</text>
</comment>
<dbReference type="PANTHER" id="PTHR30446:SF0">
    <property type="entry name" value="RECOMBINATION PROTEIN RECR"/>
    <property type="match status" value="1"/>
</dbReference>
<dbReference type="Gene3D" id="3.30.60.80">
    <property type="match status" value="1"/>
</dbReference>
<evidence type="ECO:0000313" key="9">
    <source>
        <dbReference type="EMBL" id="PIZ44069.1"/>
    </source>
</evidence>
<evidence type="ECO:0000313" key="10">
    <source>
        <dbReference type="Proteomes" id="UP000228920"/>
    </source>
</evidence>
<dbReference type="Gene3D" id="6.10.250.240">
    <property type="match status" value="1"/>
</dbReference>
<dbReference type="GO" id="GO:0006281">
    <property type="term" value="P:DNA repair"/>
    <property type="evidence" value="ECO:0007669"/>
    <property type="project" value="UniProtKB-UniRule"/>
</dbReference>
<dbReference type="GO" id="GO:0008270">
    <property type="term" value="F:zinc ion binding"/>
    <property type="evidence" value="ECO:0007669"/>
    <property type="project" value="UniProtKB-KW"/>
</dbReference>
<evidence type="ECO:0000256" key="7">
    <source>
        <dbReference type="HAMAP-Rule" id="MF_00017"/>
    </source>
</evidence>
<dbReference type="Gene3D" id="3.40.1360.10">
    <property type="match status" value="1"/>
</dbReference>
<dbReference type="InterPro" id="IPR006171">
    <property type="entry name" value="TOPRIM_dom"/>
</dbReference>
<dbReference type="SUPFAM" id="SSF111304">
    <property type="entry name" value="Recombination protein RecR"/>
    <property type="match status" value="1"/>
</dbReference>
<gene>
    <name evidence="7" type="primary">recR</name>
    <name evidence="9" type="ORF">COY32_07125</name>
</gene>
<dbReference type="PROSITE" id="PS50880">
    <property type="entry name" value="TOPRIM"/>
    <property type="match status" value="1"/>
</dbReference>
<dbReference type="InterPro" id="IPR015967">
    <property type="entry name" value="Rcmb_RecR_Znf"/>
</dbReference>
<keyword evidence="3 7" id="KW-0863">Zinc-finger</keyword>
<dbReference type="Pfam" id="PF13662">
    <property type="entry name" value="Toprim_4"/>
    <property type="match status" value="1"/>
</dbReference>
<evidence type="ECO:0000256" key="2">
    <source>
        <dbReference type="ARBA" id="ARBA00022763"/>
    </source>
</evidence>
<keyword evidence="2 7" id="KW-0227">DNA damage</keyword>
<dbReference type="GO" id="GO:0003677">
    <property type="term" value="F:DNA binding"/>
    <property type="evidence" value="ECO:0007669"/>
    <property type="project" value="UniProtKB-UniRule"/>
</dbReference>
<dbReference type="PROSITE" id="PS01300">
    <property type="entry name" value="RECR"/>
    <property type="match status" value="1"/>
</dbReference>
<dbReference type="InterPro" id="IPR023627">
    <property type="entry name" value="Rcmb_RecR"/>
</dbReference>
<evidence type="ECO:0000256" key="3">
    <source>
        <dbReference type="ARBA" id="ARBA00022771"/>
    </source>
</evidence>
<dbReference type="EMBL" id="PFNL01000197">
    <property type="protein sequence ID" value="PIZ44069.1"/>
    <property type="molecule type" value="Genomic_DNA"/>
</dbReference>
<keyword evidence="6 7" id="KW-0234">DNA repair</keyword>
<dbReference type="PANTHER" id="PTHR30446">
    <property type="entry name" value="RECOMBINATION PROTEIN RECR"/>
    <property type="match status" value="1"/>
</dbReference>
<dbReference type="InterPro" id="IPR034137">
    <property type="entry name" value="TOPRIM_RecR"/>
</dbReference>
<feature type="domain" description="Toprim" evidence="8">
    <location>
        <begin position="80"/>
        <end position="183"/>
    </location>
</feature>
<dbReference type="Gene3D" id="1.10.8.420">
    <property type="entry name" value="RecR Domain 1"/>
    <property type="match status" value="1"/>
</dbReference>
<dbReference type="Proteomes" id="UP000228920">
    <property type="component" value="Unassembled WGS sequence"/>
</dbReference>